<reference evidence="2" key="1">
    <citation type="submission" date="2018-06" db="EMBL/GenBank/DDBJ databases">
        <authorList>
            <person name="Zhirakovskaya E."/>
        </authorList>
    </citation>
    <scope>NUCLEOTIDE SEQUENCE</scope>
</reference>
<evidence type="ECO:0008006" key="3">
    <source>
        <dbReference type="Google" id="ProtNLM"/>
    </source>
</evidence>
<keyword evidence="1" id="KW-1133">Transmembrane helix</keyword>
<dbReference type="Gene3D" id="3.30.700.10">
    <property type="entry name" value="Glycoprotein, Type 4 Pilin"/>
    <property type="match status" value="1"/>
</dbReference>
<keyword evidence="1" id="KW-0812">Transmembrane</keyword>
<evidence type="ECO:0000313" key="2">
    <source>
        <dbReference type="EMBL" id="VAW92167.1"/>
    </source>
</evidence>
<gene>
    <name evidence="2" type="ORF">MNBD_GAMMA22-2389</name>
</gene>
<dbReference type="EMBL" id="UOFS01000011">
    <property type="protein sequence ID" value="VAW92167.1"/>
    <property type="molecule type" value="Genomic_DNA"/>
</dbReference>
<dbReference type="InterPro" id="IPR045584">
    <property type="entry name" value="Pilin-like"/>
</dbReference>
<accession>A0A3B0ZXS0</accession>
<evidence type="ECO:0000256" key="1">
    <source>
        <dbReference type="SAM" id="Phobius"/>
    </source>
</evidence>
<protein>
    <recommendedName>
        <fullName evidence="3">Prepilin-type N-terminal cleavage/methylation domain-containing protein</fullName>
    </recommendedName>
</protein>
<dbReference type="AlphaFoldDB" id="A0A3B0ZXS0"/>
<sequence>MSIYTKHKMTLKGVTLIELVVTIAVISIIIALALPKINTMIKNNVLVTNTNAFVALFT</sequence>
<keyword evidence="1" id="KW-0472">Membrane</keyword>
<name>A0A3B0ZXS0_9ZZZZ</name>
<dbReference type="InterPro" id="IPR012902">
    <property type="entry name" value="N_methyl_site"/>
</dbReference>
<proteinExistence type="predicted"/>
<dbReference type="NCBIfam" id="TIGR02532">
    <property type="entry name" value="IV_pilin_GFxxxE"/>
    <property type="match status" value="1"/>
</dbReference>
<dbReference type="PROSITE" id="PS00409">
    <property type="entry name" value="PROKAR_NTER_METHYL"/>
    <property type="match status" value="1"/>
</dbReference>
<feature type="transmembrane region" description="Helical" evidence="1">
    <location>
        <begin position="14"/>
        <end position="34"/>
    </location>
</feature>
<organism evidence="2">
    <name type="scientific">hydrothermal vent metagenome</name>
    <dbReference type="NCBI Taxonomy" id="652676"/>
    <lineage>
        <taxon>unclassified sequences</taxon>
        <taxon>metagenomes</taxon>
        <taxon>ecological metagenomes</taxon>
    </lineage>
</organism>
<dbReference type="SUPFAM" id="SSF54523">
    <property type="entry name" value="Pili subunits"/>
    <property type="match status" value="1"/>
</dbReference>
<dbReference type="Pfam" id="PF07963">
    <property type="entry name" value="N_methyl"/>
    <property type="match status" value="1"/>
</dbReference>